<evidence type="ECO:0000313" key="1">
    <source>
        <dbReference type="EMBL" id="OAP93295.1"/>
    </source>
</evidence>
<sequence>MRWPFNRRTKAERRIESEDISLDVDFGQDDETGEAQDLPKLKAAKKIGGRKNNASKTIFIAAELSLGSTDVWRVTADTSDIVPGDSIPDSAHVIRFTSKDVSTPTKGKNKKALRTELMVMLNNSPVILMSRGVAYATTKEGLHQIGENRQTPGAALLTATDGKKRRASTIFGVAAHGTDPIAVAIAIDAVGEIKGRGITTDITEHGKSEVARRARQEAEFDNDATVVWVTASQLIQTAASHKFLYPIEGEFAGRPATYWGSMALAAGSVCLVTSGGYYATEMHSLHAARAELHHYQSQSGIGVRKIEKILREHIGYVQGKNTVNYTAGIKAAQNSWEPGEQATLSMSVGKTEQKGPQIYSAANKLPDNSIAIQMHPFIGGSGAVSGNEKLWMSPKLLMEKLHKAAPDGYQAGIVHMSPNGSSYEVIYEKDQRKN</sequence>
<keyword evidence="2" id="KW-1185">Reference proteome</keyword>
<dbReference type="RefSeq" id="WP_064217796.1">
    <property type="nucleotide sequence ID" value="NZ_LVXZ01000012.1"/>
</dbReference>
<proteinExistence type="predicted"/>
<gene>
    <name evidence="1" type="ORF">A4H96_00715</name>
</gene>
<name>A0A179BPS3_ACIFR</name>
<evidence type="ECO:0000313" key="2">
    <source>
        <dbReference type="Proteomes" id="UP000078302"/>
    </source>
</evidence>
<organism evidence="1 2">
    <name type="scientific">Acidithiobacillus ferrooxidans</name>
    <name type="common">Thiobacillus ferrooxidans</name>
    <dbReference type="NCBI Taxonomy" id="920"/>
    <lineage>
        <taxon>Bacteria</taxon>
        <taxon>Pseudomonadati</taxon>
        <taxon>Pseudomonadota</taxon>
        <taxon>Acidithiobacillia</taxon>
        <taxon>Acidithiobacillales</taxon>
        <taxon>Acidithiobacillaceae</taxon>
        <taxon>Acidithiobacillus</taxon>
    </lineage>
</organism>
<dbReference type="OrthoDB" id="10000217at2"/>
<comment type="caution">
    <text evidence="1">The sequence shown here is derived from an EMBL/GenBank/DDBJ whole genome shotgun (WGS) entry which is preliminary data.</text>
</comment>
<dbReference type="Proteomes" id="UP000078302">
    <property type="component" value="Unassembled WGS sequence"/>
</dbReference>
<reference evidence="1 2" key="1">
    <citation type="submission" date="2016-04" db="EMBL/GenBank/DDBJ databases">
        <title>Acidithiobacillus ferrooxidans genome sequencing and assembly.</title>
        <authorList>
            <person name="Zhou Z."/>
        </authorList>
    </citation>
    <scope>NUCLEOTIDE SEQUENCE [LARGE SCALE GENOMIC DNA]</scope>
    <source>
        <strain evidence="1 2">BY0502</strain>
    </source>
</reference>
<dbReference type="EMBL" id="LVXZ01000012">
    <property type="protein sequence ID" value="OAP93295.1"/>
    <property type="molecule type" value="Genomic_DNA"/>
</dbReference>
<protein>
    <submittedName>
        <fullName evidence="1">Uncharacterized protein</fullName>
    </submittedName>
</protein>
<dbReference type="AlphaFoldDB" id="A0A179BPS3"/>
<accession>A0A179BPS3</accession>